<sequence>MKRLLESETVPTLRHEATSLSLRLFQLGAHEATSRAPEQELEEEVEKKEEVAEKEVVQKEEVEKKEEVAEKEVVQKEEVEKKEEVGPAEPEEHLPSLLLAVSGDVNRTGGGAEELEWEELQMPNSSHSAAGLSLLTTAAVTTVMPEDKREEEEEEEQEEEQEEEEEEEEQDELQNSELLSESTAPPTGECLRCNSQDLKVPHGTLMRRFHESSHFLCFDPAPYQYALSDHTPSDPAPSDPAPSDPAPSDPAYSP</sequence>
<feature type="region of interest" description="Disordered" evidence="1">
    <location>
        <begin position="224"/>
        <end position="254"/>
    </location>
</feature>
<evidence type="ECO:0000313" key="2">
    <source>
        <dbReference type="EMBL" id="CAL1578915.1"/>
    </source>
</evidence>
<feature type="compositionally biased region" description="Basic and acidic residues" evidence="1">
    <location>
        <begin position="74"/>
        <end position="94"/>
    </location>
</feature>
<dbReference type="EMBL" id="OZ035836">
    <property type="protein sequence ID" value="CAL1578915.1"/>
    <property type="molecule type" value="Genomic_DNA"/>
</dbReference>
<proteinExistence type="predicted"/>
<accession>A0AAV2JN38</accession>
<feature type="compositionally biased region" description="Low complexity" evidence="1">
    <location>
        <begin position="125"/>
        <end position="142"/>
    </location>
</feature>
<protein>
    <submittedName>
        <fullName evidence="2">Uncharacterized protein</fullName>
    </submittedName>
</protein>
<reference evidence="2 3" key="1">
    <citation type="submission" date="2024-04" db="EMBL/GenBank/DDBJ databases">
        <authorList>
            <person name="Waldvogel A.-M."/>
            <person name="Schoenle A."/>
        </authorList>
    </citation>
    <scope>NUCLEOTIDE SEQUENCE [LARGE SCALE GENOMIC DNA]</scope>
</reference>
<gene>
    <name evidence="2" type="ORF">KC01_LOCUS10018</name>
</gene>
<evidence type="ECO:0000256" key="1">
    <source>
        <dbReference type="SAM" id="MobiDB-lite"/>
    </source>
</evidence>
<dbReference type="AlphaFoldDB" id="A0AAV2JN38"/>
<feature type="region of interest" description="Disordered" evidence="1">
    <location>
        <begin position="74"/>
        <end position="194"/>
    </location>
</feature>
<feature type="compositionally biased region" description="Pro residues" evidence="1">
    <location>
        <begin position="234"/>
        <end position="254"/>
    </location>
</feature>
<feature type="compositionally biased region" description="Acidic residues" evidence="1">
    <location>
        <begin position="149"/>
        <end position="174"/>
    </location>
</feature>
<evidence type="ECO:0000313" key="3">
    <source>
        <dbReference type="Proteomes" id="UP001497482"/>
    </source>
</evidence>
<keyword evidence="3" id="KW-1185">Reference proteome</keyword>
<name>A0AAV2JN38_KNICA</name>
<dbReference type="Proteomes" id="UP001497482">
    <property type="component" value="Chromosome 14"/>
</dbReference>
<organism evidence="2 3">
    <name type="scientific">Knipowitschia caucasica</name>
    <name type="common">Caucasian dwarf goby</name>
    <name type="synonym">Pomatoschistus caucasicus</name>
    <dbReference type="NCBI Taxonomy" id="637954"/>
    <lineage>
        <taxon>Eukaryota</taxon>
        <taxon>Metazoa</taxon>
        <taxon>Chordata</taxon>
        <taxon>Craniata</taxon>
        <taxon>Vertebrata</taxon>
        <taxon>Euteleostomi</taxon>
        <taxon>Actinopterygii</taxon>
        <taxon>Neopterygii</taxon>
        <taxon>Teleostei</taxon>
        <taxon>Neoteleostei</taxon>
        <taxon>Acanthomorphata</taxon>
        <taxon>Gobiaria</taxon>
        <taxon>Gobiiformes</taxon>
        <taxon>Gobioidei</taxon>
        <taxon>Gobiidae</taxon>
        <taxon>Gobiinae</taxon>
        <taxon>Knipowitschia</taxon>
    </lineage>
</organism>